<reference evidence="2" key="1">
    <citation type="journal article" date="2025" name="Aquaculture">
        <title>Assessment of the bioflocculant production and safety properties of Metabacillus hrfriensis sp. nov. based on phenotypic and whole-genome sequencing analysis.</title>
        <authorList>
            <person name="Zhang R."/>
            <person name="Zhao Z."/>
            <person name="Luo L."/>
            <person name="Wang S."/>
            <person name="Guo K."/>
            <person name="Xu W."/>
        </authorList>
    </citation>
    <scope>NUCLEOTIDE SEQUENCE [LARGE SCALE GENOMIC DNA]</scope>
    <source>
        <strain evidence="2">CT-WN-B3</strain>
    </source>
</reference>
<proteinExistence type="predicted"/>
<protein>
    <submittedName>
        <fullName evidence="1">Uncharacterized protein</fullName>
    </submittedName>
</protein>
<name>A0ACD4RID5_9BACI</name>
<organism evidence="1 2">
    <name type="scientific">Metabacillus hrfriensis</name>
    <dbReference type="NCBI Taxonomy" id="3048891"/>
    <lineage>
        <taxon>Bacteria</taxon>
        <taxon>Bacillati</taxon>
        <taxon>Bacillota</taxon>
        <taxon>Bacilli</taxon>
        <taxon>Bacillales</taxon>
        <taxon>Bacillaceae</taxon>
        <taxon>Metabacillus</taxon>
    </lineage>
</organism>
<dbReference type="EMBL" id="CP126116">
    <property type="protein sequence ID" value="WHZ60147.1"/>
    <property type="molecule type" value="Genomic_DNA"/>
</dbReference>
<sequence>MNGIQAFLNQLKDQGIDITLLKPSNLTEEHIKNNVILYMRNFKGSRIGSYWNFFS</sequence>
<keyword evidence="2" id="KW-1185">Reference proteome</keyword>
<gene>
    <name evidence="1" type="ORF">QLQ22_03665</name>
</gene>
<accession>A0ACD4RID5</accession>
<evidence type="ECO:0000313" key="2">
    <source>
        <dbReference type="Proteomes" id="UP001226091"/>
    </source>
</evidence>
<evidence type="ECO:0000313" key="1">
    <source>
        <dbReference type="EMBL" id="WHZ60147.1"/>
    </source>
</evidence>
<dbReference type="Proteomes" id="UP001226091">
    <property type="component" value="Chromosome"/>
</dbReference>